<accession>A0ABW0GQ34</accession>
<evidence type="ECO:0000259" key="10">
    <source>
        <dbReference type="Pfam" id="PF20730"/>
    </source>
</evidence>
<evidence type="ECO:0000256" key="5">
    <source>
        <dbReference type="ARBA" id="ARBA00022989"/>
    </source>
</evidence>
<comment type="caution">
    <text evidence="11">The sequence shown here is derived from an EMBL/GenBank/DDBJ whole genome shotgun (WGS) entry which is preliminary data.</text>
</comment>
<evidence type="ECO:0000256" key="4">
    <source>
        <dbReference type="ARBA" id="ARBA00022692"/>
    </source>
</evidence>
<keyword evidence="4 8" id="KW-0812">Transmembrane</keyword>
<dbReference type="Pfam" id="PF04239">
    <property type="entry name" value="DUF421"/>
    <property type="match status" value="1"/>
</dbReference>
<feature type="domain" description="YetF-like N-terminal transmembrane" evidence="10">
    <location>
        <begin position="20"/>
        <end position="82"/>
    </location>
</feature>
<gene>
    <name evidence="11" type="ORF">ACFPJ6_12555</name>
</gene>
<evidence type="ECO:0000256" key="8">
    <source>
        <dbReference type="SAM" id="Phobius"/>
    </source>
</evidence>
<proteinExistence type="inferred from homology"/>
<keyword evidence="3" id="KW-1003">Cell membrane</keyword>
<evidence type="ECO:0000313" key="11">
    <source>
        <dbReference type="EMBL" id="MFC5381622.1"/>
    </source>
</evidence>
<protein>
    <submittedName>
        <fullName evidence="11">DUF421 domain-containing protein</fullName>
    </submittedName>
</protein>
<dbReference type="Gene3D" id="3.30.240.20">
    <property type="entry name" value="bsu07140 like domains"/>
    <property type="match status" value="1"/>
</dbReference>
<dbReference type="InterPro" id="IPR007353">
    <property type="entry name" value="DUF421"/>
</dbReference>
<dbReference type="InterPro" id="IPR048454">
    <property type="entry name" value="YetF_N"/>
</dbReference>
<keyword evidence="12" id="KW-1185">Reference proteome</keyword>
<feature type="region of interest" description="Disordered" evidence="7">
    <location>
        <begin position="157"/>
        <end position="178"/>
    </location>
</feature>
<feature type="transmembrane region" description="Helical" evidence="8">
    <location>
        <begin position="38"/>
        <end position="58"/>
    </location>
</feature>
<evidence type="ECO:0000259" key="9">
    <source>
        <dbReference type="Pfam" id="PF04239"/>
    </source>
</evidence>
<evidence type="ECO:0000313" key="12">
    <source>
        <dbReference type="Proteomes" id="UP001596122"/>
    </source>
</evidence>
<dbReference type="EMBL" id="JBHSLD010000009">
    <property type="protein sequence ID" value="MFC5381622.1"/>
    <property type="molecule type" value="Genomic_DNA"/>
</dbReference>
<dbReference type="RefSeq" id="WP_340269561.1">
    <property type="nucleotide sequence ID" value="NZ_JBBEOG010000004.1"/>
</dbReference>
<dbReference type="PANTHER" id="PTHR34582">
    <property type="entry name" value="UPF0702 TRANSMEMBRANE PROTEIN YCAP"/>
    <property type="match status" value="1"/>
</dbReference>
<dbReference type="InterPro" id="IPR023090">
    <property type="entry name" value="UPF0702_alpha/beta_dom_sf"/>
</dbReference>
<dbReference type="Proteomes" id="UP001596122">
    <property type="component" value="Unassembled WGS sequence"/>
</dbReference>
<name>A0ABW0GQ34_9MICO</name>
<comment type="subcellular location">
    <subcellularLocation>
        <location evidence="1">Cell membrane</location>
        <topology evidence="1">Multi-pass membrane protein</topology>
    </subcellularLocation>
</comment>
<feature type="transmembrane region" description="Helical" evidence="8">
    <location>
        <begin position="64"/>
        <end position="83"/>
    </location>
</feature>
<evidence type="ECO:0000256" key="6">
    <source>
        <dbReference type="ARBA" id="ARBA00023136"/>
    </source>
</evidence>
<evidence type="ECO:0000256" key="2">
    <source>
        <dbReference type="ARBA" id="ARBA00006448"/>
    </source>
</evidence>
<keyword evidence="6 8" id="KW-0472">Membrane</keyword>
<evidence type="ECO:0000256" key="3">
    <source>
        <dbReference type="ARBA" id="ARBA00022475"/>
    </source>
</evidence>
<dbReference type="Pfam" id="PF20730">
    <property type="entry name" value="YetF_N"/>
    <property type="match status" value="1"/>
</dbReference>
<evidence type="ECO:0000256" key="1">
    <source>
        <dbReference type="ARBA" id="ARBA00004651"/>
    </source>
</evidence>
<feature type="transmembrane region" description="Helical" evidence="8">
    <location>
        <begin position="12"/>
        <end position="31"/>
    </location>
</feature>
<reference evidence="12" key="1">
    <citation type="journal article" date="2019" name="Int. J. Syst. Evol. Microbiol.">
        <title>The Global Catalogue of Microorganisms (GCM) 10K type strain sequencing project: providing services to taxonomists for standard genome sequencing and annotation.</title>
        <authorList>
            <consortium name="The Broad Institute Genomics Platform"/>
            <consortium name="The Broad Institute Genome Sequencing Center for Infectious Disease"/>
            <person name="Wu L."/>
            <person name="Ma J."/>
        </authorList>
    </citation>
    <scope>NUCLEOTIDE SEQUENCE [LARGE SCALE GENOMIC DNA]</scope>
    <source>
        <strain evidence="12">CCUG 43114</strain>
    </source>
</reference>
<comment type="similarity">
    <text evidence="2">Belongs to the UPF0702 family.</text>
</comment>
<organism evidence="11 12">
    <name type="scientific">Aquipuribacter nitratireducens</name>
    <dbReference type="NCBI Taxonomy" id="650104"/>
    <lineage>
        <taxon>Bacteria</taxon>
        <taxon>Bacillati</taxon>
        <taxon>Actinomycetota</taxon>
        <taxon>Actinomycetes</taxon>
        <taxon>Micrococcales</taxon>
        <taxon>Intrasporangiaceae</taxon>
        <taxon>Aquipuribacter</taxon>
    </lineage>
</organism>
<dbReference type="PANTHER" id="PTHR34582:SF6">
    <property type="entry name" value="UPF0702 TRANSMEMBRANE PROTEIN YCAP"/>
    <property type="match status" value="1"/>
</dbReference>
<feature type="domain" description="YetF C-terminal" evidence="9">
    <location>
        <begin position="94"/>
        <end position="156"/>
    </location>
</feature>
<keyword evidence="5 8" id="KW-1133">Transmembrane helix</keyword>
<evidence type="ECO:0000256" key="7">
    <source>
        <dbReference type="SAM" id="MobiDB-lite"/>
    </source>
</evidence>
<sequence>MWFDSWSTIGRTVLVGAAAYVSLVVILRLAGKRTLSKLNAFDLVVTVAFGSTLASILLSTEIALAEGVTALALLALLQVVVAWSSRLLPKGRWVVTASPTLLVDDGEVLEDALREQRVTRQDVLQAARSSGVGGLDEVAAVVLESDGSMSVVTHQQKGDGSALAGLRHAGTSGGRSGR</sequence>